<feature type="compositionally biased region" description="Polar residues" evidence="1">
    <location>
        <begin position="330"/>
        <end position="340"/>
    </location>
</feature>
<protein>
    <submittedName>
        <fullName evidence="2">Replication protein H</fullName>
    </submittedName>
</protein>
<sequence length="951" mass="103200">MTSFEVRPEGSIDPTARLSLGPEAITSPTALNRALWKPDTQLSDALLTALRQLLADVPRDKWRATLIEECGVTALTDEIPGTEDEYHYATLAAQAADSQLQWFRLLEVSRQLGGATSIGTHSSLADVLEGPITMLEAADVQPTLAVDVRELWDLSRTQRTALIEFLVELSVGIEIVLTNATPRVQRHLLSEFDKVLPASVIPSLESCLHGSDAVTTRTEQRRQHVRNLLADRGANHEDWKRLYAVADATKEELTYDALQSHTLLEWSSREAIRAWVKRMADADLVKSYGTHERTVRLLPAGYALLDEHPDYSLETSSVPSDGGTGRIDESTQGVGTSQRADSPGVTDPPKSPHSSVYTSTAKGEEGDRPDSEAATATRGGSSTTPSVSFLDGHIHDAAVSAAAPGEIALSSRTVDSTGDSRGVGYSFLEERDEVVVEVETAGYQAHTLVRLCAALLSEPAFQQVLTQNRLAGGPDRSGLDGLPVTDPYLLRDGGCLGYLRNQDADAKGLQSRLRQARDGLLSMCVDVDVEDDSNDENNGLSMLARTAHGLLGTVSRIYDMLGVDITRVLKIPEWAVSDGCRRDHLAKMIATQTAVSSRYGLYSAYRVLYEDRTDKRSQLLATPDVDATDPTGDTTGSWVLAGPTVDSMRSHLENLDEYLDLQDEADGFSAFILNVDIVNGDRRDAVATALSRQLSLKSLKPTRETVSILHALTSDAFAAARAVSYLGAETDRPRNLTTEDIRYALSMLDAAELLPDIGPQSVSETVAILLDVDEPLATGDLADLLDVSTQTLRNNEEFFADLEAAGVIQREDLGPGRATEWRICLPFGGEDSSSRVATPTPEVDTNAYGPQFADEMAVIAEVLYELGHREIDYGGELTLAVTGRGDRFDEWLELHPDVRPVLSLVAHLQGTTLEKLTETGDTVRYQPPKSVVLGLDPDPMTSQTSLASSVN</sequence>
<evidence type="ECO:0000313" key="2">
    <source>
        <dbReference type="EMBL" id="NLV14061.1"/>
    </source>
</evidence>
<organism evidence="2 3">
    <name type="scientific">Haloarcula argentinensis</name>
    <dbReference type="NCBI Taxonomy" id="43776"/>
    <lineage>
        <taxon>Archaea</taxon>
        <taxon>Methanobacteriati</taxon>
        <taxon>Methanobacteriota</taxon>
        <taxon>Stenosarchaea group</taxon>
        <taxon>Halobacteria</taxon>
        <taxon>Halobacteriales</taxon>
        <taxon>Haloarculaceae</taxon>
        <taxon>Haloarcula</taxon>
    </lineage>
</organism>
<proteinExistence type="predicted"/>
<feature type="compositionally biased region" description="Polar residues" evidence="1">
    <location>
        <begin position="352"/>
        <end position="361"/>
    </location>
</feature>
<feature type="region of interest" description="Disordered" evidence="1">
    <location>
        <begin position="928"/>
        <end position="951"/>
    </location>
</feature>
<feature type="compositionally biased region" description="Low complexity" evidence="1">
    <location>
        <begin position="372"/>
        <end position="386"/>
    </location>
</feature>
<dbReference type="EMBL" id="WOWA01000005">
    <property type="protein sequence ID" value="NLV14061.1"/>
    <property type="molecule type" value="Genomic_DNA"/>
</dbReference>
<reference evidence="2" key="1">
    <citation type="submission" date="2019-12" db="EMBL/GenBank/DDBJ databases">
        <title>Whole genome sequencing of Haloarcula argentinensis strain pws5.</title>
        <authorList>
            <person name="Verma D.K."/>
            <person name="Gopal K."/>
            <person name="Prasad E.S."/>
        </authorList>
    </citation>
    <scope>NUCLEOTIDE SEQUENCE</scope>
    <source>
        <strain evidence="2">Pws5</strain>
    </source>
</reference>
<dbReference type="RefSeq" id="WP_170097517.1">
    <property type="nucleotide sequence ID" value="NZ_WOWA01000005.1"/>
</dbReference>
<feature type="compositionally biased region" description="Basic and acidic residues" evidence="1">
    <location>
        <begin position="362"/>
        <end position="371"/>
    </location>
</feature>
<dbReference type="Proteomes" id="UP000641625">
    <property type="component" value="Unassembled WGS sequence"/>
</dbReference>
<accession>A0A847UPN3</accession>
<comment type="caution">
    <text evidence="2">The sequence shown here is derived from an EMBL/GenBank/DDBJ whole genome shotgun (WGS) entry which is preliminary data.</text>
</comment>
<gene>
    <name evidence="2" type="ORF">GOC77_12380</name>
</gene>
<evidence type="ECO:0000256" key="1">
    <source>
        <dbReference type="SAM" id="MobiDB-lite"/>
    </source>
</evidence>
<evidence type="ECO:0000313" key="3">
    <source>
        <dbReference type="Proteomes" id="UP000641625"/>
    </source>
</evidence>
<feature type="region of interest" description="Disordered" evidence="1">
    <location>
        <begin position="313"/>
        <end position="387"/>
    </location>
</feature>
<feature type="compositionally biased region" description="Polar residues" evidence="1">
    <location>
        <begin position="940"/>
        <end position="951"/>
    </location>
</feature>
<name>A0A847UPN3_HALAR</name>
<dbReference type="AlphaFoldDB" id="A0A847UPN3"/>